<proteinExistence type="predicted"/>
<keyword evidence="3" id="KW-1185">Reference proteome</keyword>
<evidence type="ECO:0000313" key="3">
    <source>
        <dbReference type="Proteomes" id="UP001203423"/>
    </source>
</evidence>
<gene>
    <name evidence="2" type="ORF">L2764_20725</name>
</gene>
<reference evidence="2 3" key="1">
    <citation type="submission" date="2022-01" db="EMBL/GenBank/DDBJ databases">
        <title>Whole genome-based taxonomy of the Shewanellaceae.</title>
        <authorList>
            <person name="Martin-Rodriguez A.J."/>
        </authorList>
    </citation>
    <scope>NUCLEOTIDE SEQUENCE [LARGE SCALE GENOMIC DNA]</scope>
    <source>
        <strain evidence="2 3">DSM 17177</strain>
    </source>
</reference>
<dbReference type="InterPro" id="IPR055259">
    <property type="entry name" value="YkvP/CgeB_Glyco_trans-like"/>
</dbReference>
<name>A0ABT0LHA4_9GAMM</name>
<dbReference type="RefSeq" id="WP_248942250.1">
    <property type="nucleotide sequence ID" value="NZ_JAKIKS010000110.1"/>
</dbReference>
<evidence type="ECO:0000313" key="2">
    <source>
        <dbReference type="EMBL" id="MCL1126840.1"/>
    </source>
</evidence>
<evidence type="ECO:0000259" key="1">
    <source>
        <dbReference type="Pfam" id="PF13524"/>
    </source>
</evidence>
<dbReference type="EC" id="2.4.-.-" evidence="2"/>
<keyword evidence="2" id="KW-0328">Glycosyltransferase</keyword>
<dbReference type="Proteomes" id="UP001203423">
    <property type="component" value="Unassembled WGS sequence"/>
</dbReference>
<feature type="domain" description="Spore protein YkvP/CgeB glycosyl transferase-like" evidence="1">
    <location>
        <begin position="179"/>
        <end position="319"/>
    </location>
</feature>
<organism evidence="2 3">
    <name type="scientific">Shewanella surugensis</name>
    <dbReference type="NCBI Taxonomy" id="212020"/>
    <lineage>
        <taxon>Bacteria</taxon>
        <taxon>Pseudomonadati</taxon>
        <taxon>Pseudomonadota</taxon>
        <taxon>Gammaproteobacteria</taxon>
        <taxon>Alteromonadales</taxon>
        <taxon>Shewanellaceae</taxon>
        <taxon>Shewanella</taxon>
    </lineage>
</organism>
<sequence>MHQKLKIAVIVDEATHLGLIEEAHLIHLTPLNWRWCINIHKPDLLFVESAWRGYKNTWQKKIVDLDKSVETSALRKLTLYCQKKSIPTVFWNKEDPIHFKRFAQAAILFNTLYTTDVNCIPRYQALDHHFDRISILMFAAQPKLHLVYPQQQRLSNIAFLGGFYGNEFPKRSEDQQKMLLALKQHQLVIFDRFWRSEQSCSFPDSLKENCRPAVSEQAVYSLYKRYQLYINFNTVQSSHTMLSRRVFELAACASPMLSTPSYAIKHIFGSHIVQIQNADSVVSLCHEYLQEESKRLKDAKIIQEIVLDQHTWKHRLAQIQVDIGFT</sequence>
<dbReference type="Pfam" id="PF13524">
    <property type="entry name" value="Glyco_trans_1_2"/>
    <property type="match status" value="1"/>
</dbReference>
<comment type="caution">
    <text evidence="2">The sequence shown here is derived from an EMBL/GenBank/DDBJ whole genome shotgun (WGS) entry which is preliminary data.</text>
</comment>
<dbReference type="GO" id="GO:0016757">
    <property type="term" value="F:glycosyltransferase activity"/>
    <property type="evidence" value="ECO:0007669"/>
    <property type="project" value="UniProtKB-KW"/>
</dbReference>
<keyword evidence="2" id="KW-0808">Transferase</keyword>
<protein>
    <submittedName>
        <fullName evidence="2">Glycosyltransferase</fullName>
        <ecNumber evidence="2">2.4.-.-</ecNumber>
    </submittedName>
</protein>
<accession>A0ABT0LHA4</accession>
<dbReference type="EMBL" id="JAKIKS010000110">
    <property type="protein sequence ID" value="MCL1126840.1"/>
    <property type="molecule type" value="Genomic_DNA"/>
</dbReference>